<evidence type="ECO:0000313" key="2">
    <source>
        <dbReference type="Proteomes" id="UP001175228"/>
    </source>
</evidence>
<dbReference type="AlphaFoldDB" id="A0AA39UQ92"/>
<dbReference type="EMBL" id="JAUEPU010000012">
    <property type="protein sequence ID" value="KAK0497953.1"/>
    <property type="molecule type" value="Genomic_DNA"/>
</dbReference>
<gene>
    <name evidence="1" type="ORF">EDD18DRAFT_1331032</name>
</gene>
<name>A0AA39UQ92_9AGAR</name>
<organism evidence="1 2">
    <name type="scientific">Armillaria luteobubalina</name>
    <dbReference type="NCBI Taxonomy" id="153913"/>
    <lineage>
        <taxon>Eukaryota</taxon>
        <taxon>Fungi</taxon>
        <taxon>Dikarya</taxon>
        <taxon>Basidiomycota</taxon>
        <taxon>Agaricomycotina</taxon>
        <taxon>Agaricomycetes</taxon>
        <taxon>Agaricomycetidae</taxon>
        <taxon>Agaricales</taxon>
        <taxon>Marasmiineae</taxon>
        <taxon>Physalacriaceae</taxon>
        <taxon>Armillaria</taxon>
    </lineage>
</organism>
<keyword evidence="2" id="KW-1185">Reference proteome</keyword>
<reference evidence="1" key="1">
    <citation type="submission" date="2023-06" db="EMBL/GenBank/DDBJ databases">
        <authorList>
            <consortium name="Lawrence Berkeley National Laboratory"/>
            <person name="Ahrendt S."/>
            <person name="Sahu N."/>
            <person name="Indic B."/>
            <person name="Wong-Bajracharya J."/>
            <person name="Merenyi Z."/>
            <person name="Ke H.-M."/>
            <person name="Monk M."/>
            <person name="Kocsube S."/>
            <person name="Drula E."/>
            <person name="Lipzen A."/>
            <person name="Balint B."/>
            <person name="Henrissat B."/>
            <person name="Andreopoulos B."/>
            <person name="Martin F.M."/>
            <person name="Harder C.B."/>
            <person name="Rigling D."/>
            <person name="Ford K.L."/>
            <person name="Foster G.D."/>
            <person name="Pangilinan J."/>
            <person name="Papanicolaou A."/>
            <person name="Barry K."/>
            <person name="LaButti K."/>
            <person name="Viragh M."/>
            <person name="Koriabine M."/>
            <person name="Yan M."/>
            <person name="Riley R."/>
            <person name="Champramary S."/>
            <person name="Plett K.L."/>
            <person name="Tsai I.J."/>
            <person name="Slot J."/>
            <person name="Sipos G."/>
            <person name="Plett J."/>
            <person name="Nagy L.G."/>
            <person name="Grigoriev I.V."/>
        </authorList>
    </citation>
    <scope>NUCLEOTIDE SEQUENCE</scope>
    <source>
        <strain evidence="1">HWK02</strain>
    </source>
</reference>
<dbReference type="Proteomes" id="UP001175228">
    <property type="component" value="Unassembled WGS sequence"/>
</dbReference>
<evidence type="ECO:0000313" key="1">
    <source>
        <dbReference type="EMBL" id="KAK0497953.1"/>
    </source>
</evidence>
<protein>
    <submittedName>
        <fullName evidence="1">Uncharacterized protein</fullName>
    </submittedName>
</protein>
<sequence length="424" mass="47205">MHQMLYQTTIAARATPNIPDNKPLQLFPTAALEGAGDALVDTAAPEDVAERLVLSVLGLVPLDDCEMVLTGVERLVVVSMEVDEVTLSDEDVVDVDESVTSVELVASLSVEDIDIGIVSVVVGRGFKDVELYSDEFSFLYTCFVWLTEERHMVCNTTHLATLNQPKAAHPDRVPLERLCHWTKEQIPGLFGFPSTSIDRLHCHLDTLECQAVRQKLRFVPPNKVTDISTADVHIIRQGCPYKSLASKELLYLSDIVADYSTALDQGKYAAVVGNTLFEFGLPTSSSEFPMTVVANFYDPLHFYDPVEVLDPFWIVTSLVPSMLHASRGTFTLRRLGLRAALLSKGQNLYNKKEGDNRLADCLREKHCDAIFTTFFFTWSRIQISPLKIKLRGTSSFDLQLAADNIQAVLVDGRAHRVPFRVVSE</sequence>
<comment type="caution">
    <text evidence="1">The sequence shown here is derived from an EMBL/GenBank/DDBJ whole genome shotgun (WGS) entry which is preliminary data.</text>
</comment>
<proteinExistence type="predicted"/>
<feature type="non-terminal residue" evidence="1">
    <location>
        <position position="424"/>
    </location>
</feature>
<accession>A0AA39UQ92</accession>